<evidence type="ECO:0000259" key="16">
    <source>
        <dbReference type="PROSITE" id="PS51447"/>
    </source>
</evidence>
<dbReference type="OrthoDB" id="4457at2759"/>
<dbReference type="InterPro" id="IPR002319">
    <property type="entry name" value="Phenylalanyl-tRNA_Synthase"/>
</dbReference>
<evidence type="ECO:0000256" key="8">
    <source>
        <dbReference type="ARBA" id="ARBA00022946"/>
    </source>
</evidence>
<comment type="catalytic activity">
    <reaction evidence="12">
        <text>tRNA(Phe) + L-phenylalanine + ATP = L-phenylalanyl-tRNA(Phe) + AMP + diphosphate + H(+)</text>
        <dbReference type="Rhea" id="RHEA:19413"/>
        <dbReference type="Rhea" id="RHEA-COMP:9668"/>
        <dbReference type="Rhea" id="RHEA-COMP:9699"/>
        <dbReference type="ChEBI" id="CHEBI:15378"/>
        <dbReference type="ChEBI" id="CHEBI:30616"/>
        <dbReference type="ChEBI" id="CHEBI:33019"/>
        <dbReference type="ChEBI" id="CHEBI:58095"/>
        <dbReference type="ChEBI" id="CHEBI:78442"/>
        <dbReference type="ChEBI" id="CHEBI:78531"/>
        <dbReference type="ChEBI" id="CHEBI:456215"/>
        <dbReference type="EC" id="6.1.1.20"/>
    </reaction>
</comment>
<evidence type="ECO:0000256" key="10">
    <source>
        <dbReference type="ARBA" id="ARBA00023146"/>
    </source>
</evidence>
<evidence type="ECO:0000256" key="2">
    <source>
        <dbReference type="ARBA" id="ARBA00008226"/>
    </source>
</evidence>
<comment type="similarity">
    <text evidence="2">Belongs to the class-II aminoacyl-tRNA synthetase family.</text>
</comment>
<keyword evidence="8" id="KW-0809">Transit peptide</keyword>
<keyword evidence="18" id="KW-1185">Reference proteome</keyword>
<evidence type="ECO:0000256" key="7">
    <source>
        <dbReference type="ARBA" id="ARBA00022917"/>
    </source>
</evidence>
<keyword evidence="4" id="KW-0436">Ligase</keyword>
<dbReference type="NCBIfam" id="TIGR00469">
    <property type="entry name" value="pheS_mito"/>
    <property type="match status" value="1"/>
</dbReference>
<keyword evidence="6" id="KW-0067">ATP-binding</keyword>
<dbReference type="FunFam" id="3.30.70.380:FF:000002">
    <property type="entry name" value="phenylalanine--tRNA ligase, mitochondrial"/>
    <property type="match status" value="1"/>
</dbReference>
<accession>A0A6A6HEQ2</accession>
<evidence type="ECO:0000256" key="4">
    <source>
        <dbReference type="ARBA" id="ARBA00022598"/>
    </source>
</evidence>
<dbReference type="InterPro" id="IPR036690">
    <property type="entry name" value="Fdx_antiC-bd_sf"/>
</dbReference>
<feature type="domain" description="FDX-ACB" evidence="16">
    <location>
        <begin position="393"/>
        <end position="493"/>
    </location>
</feature>
<keyword evidence="5" id="KW-0547">Nucleotide-binding</keyword>
<evidence type="ECO:0000259" key="15">
    <source>
        <dbReference type="PROSITE" id="PS50862"/>
    </source>
</evidence>
<dbReference type="GO" id="GO:0004826">
    <property type="term" value="F:phenylalanine-tRNA ligase activity"/>
    <property type="evidence" value="ECO:0007669"/>
    <property type="project" value="UniProtKB-EC"/>
</dbReference>
<reference evidence="17" key="1">
    <citation type="journal article" date="2020" name="Stud. Mycol.">
        <title>101 Dothideomycetes genomes: a test case for predicting lifestyles and emergence of pathogens.</title>
        <authorList>
            <person name="Haridas S."/>
            <person name="Albert R."/>
            <person name="Binder M."/>
            <person name="Bloem J."/>
            <person name="Labutti K."/>
            <person name="Salamov A."/>
            <person name="Andreopoulos B."/>
            <person name="Baker S."/>
            <person name="Barry K."/>
            <person name="Bills G."/>
            <person name="Bluhm B."/>
            <person name="Cannon C."/>
            <person name="Castanera R."/>
            <person name="Culley D."/>
            <person name="Daum C."/>
            <person name="Ezra D."/>
            <person name="Gonzalez J."/>
            <person name="Henrissat B."/>
            <person name="Kuo A."/>
            <person name="Liang C."/>
            <person name="Lipzen A."/>
            <person name="Lutzoni F."/>
            <person name="Magnuson J."/>
            <person name="Mondo S."/>
            <person name="Nolan M."/>
            <person name="Ohm R."/>
            <person name="Pangilinan J."/>
            <person name="Park H.-J."/>
            <person name="Ramirez L."/>
            <person name="Alfaro M."/>
            <person name="Sun H."/>
            <person name="Tritt A."/>
            <person name="Yoshinaga Y."/>
            <person name="Zwiers L.-H."/>
            <person name="Turgeon B."/>
            <person name="Goodwin S."/>
            <person name="Spatafora J."/>
            <person name="Crous P."/>
            <person name="Grigoriev I."/>
        </authorList>
    </citation>
    <scope>NUCLEOTIDE SEQUENCE</scope>
    <source>
        <strain evidence="17">Tuck. ex Michener</strain>
    </source>
</reference>
<evidence type="ECO:0000256" key="3">
    <source>
        <dbReference type="ARBA" id="ARBA00012814"/>
    </source>
</evidence>
<dbReference type="AlphaFoldDB" id="A0A6A6HEQ2"/>
<dbReference type="GO" id="GO:0005759">
    <property type="term" value="C:mitochondrial matrix"/>
    <property type="evidence" value="ECO:0007669"/>
    <property type="project" value="UniProtKB-SubCell"/>
</dbReference>
<comment type="function">
    <text evidence="13">Is responsible for the charging of tRNA(Phe) with phenylalanine in mitochondrial translation.</text>
</comment>
<dbReference type="GO" id="GO:0005524">
    <property type="term" value="F:ATP binding"/>
    <property type="evidence" value="ECO:0007669"/>
    <property type="project" value="UniProtKB-KW"/>
</dbReference>
<dbReference type="Pfam" id="PF01409">
    <property type="entry name" value="tRNA-synt_2d"/>
    <property type="match status" value="2"/>
</dbReference>
<name>A0A6A6HEQ2_VIRVR</name>
<dbReference type="EC" id="6.1.1.20" evidence="3"/>
<dbReference type="FunFam" id="3.30.930.10:FF:000053">
    <property type="entry name" value="Phenylalanyl-tRNA synthetase mitochondrial"/>
    <property type="match status" value="1"/>
</dbReference>
<dbReference type="PROSITE" id="PS51447">
    <property type="entry name" value="FDX_ACB"/>
    <property type="match status" value="1"/>
</dbReference>
<dbReference type="SUPFAM" id="SSF54991">
    <property type="entry name" value="Anticodon-binding domain of PheRS"/>
    <property type="match status" value="1"/>
</dbReference>
<dbReference type="SMART" id="SM00896">
    <property type="entry name" value="FDX-ACB"/>
    <property type="match status" value="1"/>
</dbReference>
<dbReference type="InterPro" id="IPR006195">
    <property type="entry name" value="aa-tRNA-synth_II"/>
</dbReference>
<dbReference type="InterPro" id="IPR045864">
    <property type="entry name" value="aa-tRNA-synth_II/BPL/LPL"/>
</dbReference>
<dbReference type="InterPro" id="IPR005121">
    <property type="entry name" value="Fdx_antiC-bd"/>
</dbReference>
<protein>
    <recommendedName>
        <fullName evidence="14">Phenylalanine--tRNA ligase, mitochondrial</fullName>
        <ecNumber evidence="3">6.1.1.20</ecNumber>
    </recommendedName>
    <alternativeName>
        <fullName evidence="11">Phenylalanyl-tRNA synthetase</fullName>
    </alternativeName>
</protein>
<dbReference type="PANTHER" id="PTHR11538">
    <property type="entry name" value="PHENYLALANYL-TRNA SYNTHETASE"/>
    <property type="match status" value="1"/>
</dbReference>
<dbReference type="Pfam" id="PF03147">
    <property type="entry name" value="FDX-ACB"/>
    <property type="match status" value="1"/>
</dbReference>
<organism evidence="17 18">
    <name type="scientific">Viridothelium virens</name>
    <name type="common">Speckled blister lichen</name>
    <name type="synonym">Trypethelium virens</name>
    <dbReference type="NCBI Taxonomy" id="1048519"/>
    <lineage>
        <taxon>Eukaryota</taxon>
        <taxon>Fungi</taxon>
        <taxon>Dikarya</taxon>
        <taxon>Ascomycota</taxon>
        <taxon>Pezizomycotina</taxon>
        <taxon>Dothideomycetes</taxon>
        <taxon>Dothideomycetes incertae sedis</taxon>
        <taxon>Trypetheliales</taxon>
        <taxon>Trypetheliaceae</taxon>
        <taxon>Viridothelium</taxon>
    </lineage>
</organism>
<comment type="subcellular location">
    <subcellularLocation>
        <location evidence="1">Mitochondrion matrix</location>
    </subcellularLocation>
</comment>
<dbReference type="GO" id="GO:0006432">
    <property type="term" value="P:phenylalanyl-tRNA aminoacylation"/>
    <property type="evidence" value="ECO:0007669"/>
    <property type="project" value="InterPro"/>
</dbReference>
<evidence type="ECO:0000256" key="5">
    <source>
        <dbReference type="ARBA" id="ARBA00022741"/>
    </source>
</evidence>
<evidence type="ECO:0000256" key="13">
    <source>
        <dbReference type="ARBA" id="ARBA00057761"/>
    </source>
</evidence>
<sequence>MVGIRANGSLRTLGATGSYVCSSCRARQARRVASIREYSSDSTPPNLILENRPYPTDAWTNVPSSIISALPRRLHLQPSHPIALTRRLIESRFPGFTTYSSFSPIVSVQQNFDSLGFPPDHPGRARSDTYYVNRDTVLRTHSSAHQADVFRADSSDGWLVSADVYRRDAIDRSHYPVFHQMEGARTWDRRRLATSASANGDLAQAIWDDVARLPTHDVVVEDPNPPTHPERNPLQANYHTPEEAEAVGAHLKRSLENVVVEVFAQAKRAAVAAGDAKAATEEPLKVRWVEAYFPFTSPSWELEVFWQNGWLEVLGSGVVKQELLVEAGVPQRVGWAFGLGLERIAMLLFGIPDIRLFWSRDPRFLDQFKSEVGEVGKGKVEGEGRIARFQPFSKYPASPRDVSFFLPSTSSPAGGRPVFHENDIMELVRDTAGDSVEDVQMVDEFVHPKTGRKSLCYRINYRSLERTLGREEVNELHEGISKKLVEGWGVELR</sequence>
<evidence type="ECO:0000256" key="12">
    <source>
        <dbReference type="ARBA" id="ARBA00049255"/>
    </source>
</evidence>
<evidence type="ECO:0000256" key="14">
    <source>
        <dbReference type="ARBA" id="ARBA00073229"/>
    </source>
</evidence>
<keyword evidence="7" id="KW-0648">Protein biosynthesis</keyword>
<dbReference type="Proteomes" id="UP000800092">
    <property type="component" value="Unassembled WGS sequence"/>
</dbReference>
<dbReference type="Gene3D" id="3.30.70.380">
    <property type="entry name" value="Ferrodoxin-fold anticodon-binding domain"/>
    <property type="match status" value="1"/>
</dbReference>
<feature type="domain" description="Aminoacyl-transfer RNA synthetases class-II family profile" evidence="15">
    <location>
        <begin position="147"/>
        <end position="362"/>
    </location>
</feature>
<dbReference type="Gene3D" id="3.30.930.10">
    <property type="entry name" value="Bira Bifunctional Protein, Domain 2"/>
    <property type="match status" value="1"/>
</dbReference>
<dbReference type="PROSITE" id="PS50862">
    <property type="entry name" value="AA_TRNA_LIGASE_II"/>
    <property type="match status" value="1"/>
</dbReference>
<evidence type="ECO:0000256" key="6">
    <source>
        <dbReference type="ARBA" id="ARBA00022840"/>
    </source>
</evidence>
<evidence type="ECO:0000313" key="18">
    <source>
        <dbReference type="Proteomes" id="UP000800092"/>
    </source>
</evidence>
<dbReference type="EMBL" id="ML991784">
    <property type="protein sequence ID" value="KAF2236565.1"/>
    <property type="molecule type" value="Genomic_DNA"/>
</dbReference>
<evidence type="ECO:0000313" key="17">
    <source>
        <dbReference type="EMBL" id="KAF2236565.1"/>
    </source>
</evidence>
<proteinExistence type="inferred from homology"/>
<keyword evidence="10 17" id="KW-0030">Aminoacyl-tRNA synthetase</keyword>
<keyword evidence="9" id="KW-0496">Mitochondrion</keyword>
<evidence type="ECO:0000256" key="11">
    <source>
        <dbReference type="ARBA" id="ARBA00031194"/>
    </source>
</evidence>
<dbReference type="PANTHER" id="PTHR11538:SF41">
    <property type="entry name" value="PHENYLALANINE--TRNA LIGASE, MITOCHONDRIAL"/>
    <property type="match status" value="1"/>
</dbReference>
<evidence type="ECO:0000256" key="1">
    <source>
        <dbReference type="ARBA" id="ARBA00004305"/>
    </source>
</evidence>
<evidence type="ECO:0000256" key="9">
    <source>
        <dbReference type="ARBA" id="ARBA00023128"/>
    </source>
</evidence>
<dbReference type="CDD" id="cd00496">
    <property type="entry name" value="PheRS_alpha_core"/>
    <property type="match status" value="1"/>
</dbReference>
<dbReference type="GO" id="GO:0000049">
    <property type="term" value="F:tRNA binding"/>
    <property type="evidence" value="ECO:0007669"/>
    <property type="project" value="InterPro"/>
</dbReference>
<dbReference type="SUPFAM" id="SSF55681">
    <property type="entry name" value="Class II aaRS and biotin synthetases"/>
    <property type="match status" value="1"/>
</dbReference>
<gene>
    <name evidence="17" type="ORF">EV356DRAFT_61872</name>
</gene>
<dbReference type="InterPro" id="IPR004530">
    <property type="entry name" value="Phe-tRNA-synth_IIc_mito"/>
</dbReference>